<evidence type="ECO:0000313" key="2">
    <source>
        <dbReference type="EMBL" id="ARX63982.1"/>
    </source>
</evidence>
<dbReference type="RefSeq" id="YP_009417632.1">
    <property type="nucleotide sequence ID" value="NC_035685.1"/>
</dbReference>
<keyword evidence="1" id="KW-0472">Membrane</keyword>
<dbReference type="CTD" id="4509"/>
<reference evidence="2" key="1">
    <citation type="submission" date="2016-11" db="EMBL/GenBank/DDBJ databases">
        <title>The complete mitochondrial genome of Japanallia spinosa(Hemiptera: Cicadellidae).</title>
        <authorList>
            <person name="Dai R.H."/>
            <person name="Wang J.J."/>
        </authorList>
    </citation>
    <scope>NUCLEOTIDE SEQUENCE</scope>
</reference>
<dbReference type="EMBL" id="KY123687">
    <property type="protein sequence ID" value="ARX63982.1"/>
    <property type="molecule type" value="Genomic_DNA"/>
</dbReference>
<dbReference type="GeneID" id="33906472"/>
<accession>A0A343DQX4</accession>
<organism evidence="2">
    <name type="scientific">Japanagallia spinosa</name>
    <dbReference type="NCBI Taxonomy" id="2008760"/>
    <lineage>
        <taxon>Eukaryota</taxon>
        <taxon>Metazoa</taxon>
        <taxon>Ecdysozoa</taxon>
        <taxon>Arthropoda</taxon>
        <taxon>Hexapoda</taxon>
        <taxon>Insecta</taxon>
        <taxon>Pterygota</taxon>
        <taxon>Neoptera</taxon>
        <taxon>Paraneoptera</taxon>
        <taxon>Hemiptera</taxon>
        <taxon>Auchenorrhyncha</taxon>
        <taxon>Membracoidea</taxon>
        <taxon>Cicadellidae</taxon>
        <taxon>Megophthalminae</taxon>
        <taxon>Japanagallia</taxon>
    </lineage>
</organism>
<proteinExistence type="predicted"/>
<evidence type="ECO:0000256" key="1">
    <source>
        <dbReference type="SAM" id="Phobius"/>
    </source>
</evidence>
<keyword evidence="1" id="KW-1133">Transmembrane helix</keyword>
<keyword evidence="1" id="KW-0812">Transmembrane</keyword>
<feature type="transmembrane region" description="Helical" evidence="1">
    <location>
        <begin position="6"/>
        <end position="29"/>
    </location>
</feature>
<gene>
    <name evidence="2" type="primary">ATP8</name>
</gene>
<sequence length="50" mass="6237">MPQMAPIWWFTLSMMFNINMMITISTIYFNKNVSLKTHFFFNKKNLNWKW</sequence>
<dbReference type="AlphaFoldDB" id="A0A343DQX4"/>
<protein>
    <submittedName>
        <fullName evidence="2">ATP synthase F0 subunit 8</fullName>
    </submittedName>
</protein>
<name>A0A343DQX4_9HEMI</name>
<geneLocation type="mitochondrion" evidence="2"/>
<keyword evidence="2" id="KW-0496">Mitochondrion</keyword>